<dbReference type="EMBL" id="CP001102">
    <property type="protein sequence ID" value="ACP21014.1"/>
    <property type="molecule type" value="Genomic_DNA"/>
</dbReference>
<gene>
    <name evidence="1" type="ordered locus">Aasi_1734</name>
</gene>
<evidence type="ECO:0000313" key="1">
    <source>
        <dbReference type="EMBL" id="ACP21014.1"/>
    </source>
</evidence>
<organism evidence="1 2">
    <name type="scientific">Amoebophilus asiaticus (strain 5a2)</name>
    <dbReference type="NCBI Taxonomy" id="452471"/>
    <lineage>
        <taxon>Bacteria</taxon>
        <taxon>Pseudomonadati</taxon>
        <taxon>Bacteroidota</taxon>
        <taxon>Cytophagia</taxon>
        <taxon>Cytophagales</taxon>
        <taxon>Amoebophilaceae</taxon>
        <taxon>Candidatus Amoebophilus</taxon>
    </lineage>
</organism>
<name>C3L3X3_AMOA5</name>
<dbReference type="AlphaFoldDB" id="C3L3X3"/>
<protein>
    <submittedName>
        <fullName evidence="1">Uncharacterized protein</fullName>
    </submittedName>
</protein>
<keyword evidence="2" id="KW-1185">Reference proteome</keyword>
<evidence type="ECO:0000313" key="2">
    <source>
        <dbReference type="Proteomes" id="UP000001227"/>
    </source>
</evidence>
<sequence length="203" mass="22923">MLVISYHPSYAGRLARKANIKLEEAKEAIGERIDEKINFSGRLKYGVKSMLNKFPGGGFFTSIFDGGGMEAKVDRIDKRQKTSLDRIREIAHEALHTKKKVEEMYYFKKRSQDQATFLAKGLKKGSFKKFLGALVENGLQIPINPAEYIPNIPSFKNLKQSLELDLSLEKNVLGQGKHLLSNTRASMLSSNLLQTSPKQFDKQ</sequence>
<accession>C3L3X3</accession>
<dbReference type="OrthoDB" id="975854at2"/>
<proteinExistence type="predicted"/>
<dbReference type="KEGG" id="aas:Aasi_1734"/>
<dbReference type="STRING" id="452471.Aasi_1734"/>
<dbReference type="Proteomes" id="UP000001227">
    <property type="component" value="Chromosome"/>
</dbReference>
<reference evidence="1 2" key="1">
    <citation type="journal article" date="2010" name="J. Bacteriol.">
        <title>The genome of the amoeba symbiont 'Candidatus Amoebophilus asiaticus' reveals common mechanisms for host cell interaction among amoeba-associated bacteria.</title>
        <authorList>
            <person name="Schmitz-Esser S."/>
            <person name="Tischler P."/>
            <person name="Arnold R."/>
            <person name="Montanaro J."/>
            <person name="Wagner M."/>
            <person name="Rattei T."/>
            <person name="Horn M."/>
        </authorList>
    </citation>
    <scope>NUCLEOTIDE SEQUENCE [LARGE SCALE GENOMIC DNA]</scope>
    <source>
        <strain evidence="1 2">5a2</strain>
    </source>
</reference>
<dbReference type="HOGENOM" id="CLU_1346600_0_0_10"/>